<evidence type="ECO:0000256" key="1">
    <source>
        <dbReference type="SAM" id="MobiDB-lite"/>
    </source>
</evidence>
<organism evidence="3 4">
    <name type="scientific">Dendrobium thyrsiflorum</name>
    <name type="common">Pinecone-like raceme dendrobium</name>
    <name type="synonym">Orchid</name>
    <dbReference type="NCBI Taxonomy" id="117978"/>
    <lineage>
        <taxon>Eukaryota</taxon>
        <taxon>Viridiplantae</taxon>
        <taxon>Streptophyta</taxon>
        <taxon>Embryophyta</taxon>
        <taxon>Tracheophyta</taxon>
        <taxon>Spermatophyta</taxon>
        <taxon>Magnoliopsida</taxon>
        <taxon>Liliopsida</taxon>
        <taxon>Asparagales</taxon>
        <taxon>Orchidaceae</taxon>
        <taxon>Epidendroideae</taxon>
        <taxon>Malaxideae</taxon>
        <taxon>Dendrobiinae</taxon>
        <taxon>Dendrobium</taxon>
    </lineage>
</organism>
<dbReference type="AlphaFoldDB" id="A0ABD0V499"/>
<gene>
    <name evidence="3" type="ORF">M5K25_009151</name>
</gene>
<dbReference type="Pfam" id="PF23156">
    <property type="entry name" value="DUF7054"/>
    <property type="match status" value="1"/>
</dbReference>
<dbReference type="InterPro" id="IPR055482">
    <property type="entry name" value="DUF7054"/>
</dbReference>
<dbReference type="EMBL" id="JANQDX010000008">
    <property type="protein sequence ID" value="KAL0920044.1"/>
    <property type="molecule type" value="Genomic_DNA"/>
</dbReference>
<sequence>MIFPIITASDKLVYQMAPFPAQPKLLRRPPPPRPASFHGSTATKSTEIRQIRRPKTHPDLLEPYRSLPPPANPSKVLVKVTVQRSLGPVQMMAPTDWSVRDLVAAVIKIYVEEERLPLLSSSDPSAFGLHYSQFSLESLDSKEKLNNLGSRNFFLCPKGEYGSRIGERPVAALASSPSRCWKEVEKGSRIGIPWLRFMDCLL</sequence>
<comment type="caution">
    <text evidence="3">The sequence shown here is derived from an EMBL/GenBank/DDBJ whole genome shotgun (WGS) entry which is preliminary data.</text>
</comment>
<evidence type="ECO:0000259" key="2">
    <source>
        <dbReference type="Pfam" id="PF23156"/>
    </source>
</evidence>
<feature type="domain" description="DUF7054" evidence="2">
    <location>
        <begin position="73"/>
        <end position="156"/>
    </location>
</feature>
<reference evidence="3 4" key="1">
    <citation type="journal article" date="2024" name="Plant Biotechnol. J.">
        <title>Dendrobium thyrsiflorum genome and its molecular insights into genes involved in important horticultural traits.</title>
        <authorList>
            <person name="Chen B."/>
            <person name="Wang J.Y."/>
            <person name="Zheng P.J."/>
            <person name="Li K.L."/>
            <person name="Liang Y.M."/>
            <person name="Chen X.F."/>
            <person name="Zhang C."/>
            <person name="Zhao X."/>
            <person name="He X."/>
            <person name="Zhang G.Q."/>
            <person name="Liu Z.J."/>
            <person name="Xu Q."/>
        </authorList>
    </citation>
    <scope>NUCLEOTIDE SEQUENCE [LARGE SCALE GENOMIC DNA]</scope>
    <source>
        <strain evidence="3">GZMU011</strain>
    </source>
</reference>
<proteinExistence type="predicted"/>
<dbReference type="Proteomes" id="UP001552299">
    <property type="component" value="Unassembled WGS sequence"/>
</dbReference>
<accession>A0ABD0V499</accession>
<dbReference type="PANTHER" id="PTHR33270">
    <property type="entry name" value="BNAC05G50380D PROTEIN"/>
    <property type="match status" value="1"/>
</dbReference>
<evidence type="ECO:0000313" key="4">
    <source>
        <dbReference type="Proteomes" id="UP001552299"/>
    </source>
</evidence>
<feature type="compositionally biased region" description="Basic and acidic residues" evidence="1">
    <location>
        <begin position="46"/>
        <end position="62"/>
    </location>
</feature>
<dbReference type="InterPro" id="IPR040358">
    <property type="entry name" value="At4g22758-like"/>
</dbReference>
<feature type="region of interest" description="Disordered" evidence="1">
    <location>
        <begin position="23"/>
        <end position="66"/>
    </location>
</feature>
<evidence type="ECO:0000313" key="3">
    <source>
        <dbReference type="EMBL" id="KAL0920044.1"/>
    </source>
</evidence>
<dbReference type="PANTHER" id="PTHR33270:SF24">
    <property type="entry name" value="EXPRESSED PROTEIN"/>
    <property type="match status" value="1"/>
</dbReference>
<protein>
    <recommendedName>
        <fullName evidence="2">DUF7054 domain-containing protein</fullName>
    </recommendedName>
</protein>
<keyword evidence="4" id="KW-1185">Reference proteome</keyword>
<name>A0ABD0V499_DENTH</name>